<proteinExistence type="predicted"/>
<dbReference type="PANTHER" id="PTHR33096:SF1">
    <property type="entry name" value="CXC1-LIKE CYSTEINE CLUSTER ASSOCIATED WITH KDZ TRANSPOSASES DOMAIN-CONTAINING PROTEIN"/>
    <property type="match status" value="1"/>
</dbReference>
<dbReference type="EMBL" id="JABBWG010000009">
    <property type="protein sequence ID" value="KAG1819541.1"/>
    <property type="molecule type" value="Genomic_DNA"/>
</dbReference>
<dbReference type="GeneID" id="64632189"/>
<dbReference type="OrthoDB" id="2505969at2759"/>
<gene>
    <name evidence="1" type="ORF">BJ212DRAFT_1445984</name>
</gene>
<sequence>MALSSAYSVQAFTKVLCALHNVTYIKIFCEQFVIAFDVYLAIICEIRSCIDVVFGQSDPDWRLHNSCPACTFKQPDEVALYMIMSEDVDKFKDDMCLCPGEQSVGNESVQPNESLTCMDNWQAANSMSGSENTVHVFKQTGIFLSACQHGIIQTLTKMRCSGELAKYPLATINKLIDVFGDHLGIGSDIGCSLQKTKAGNHHLILAVNAFHGHTHNRKCQLQHHPLYLLPLIHHASRFHYVQFLELHFDQWDIDKYLELSRFILNNYKQALTMISDYTKELEAYCATFPGQGLDFESWIAEELAYLEAMAVEPVQDATVVEYIEVLEKLNKYQ</sequence>
<accession>A0A9P7EF12</accession>
<comment type="caution">
    <text evidence="1">The sequence shown here is derived from an EMBL/GenBank/DDBJ whole genome shotgun (WGS) entry which is preliminary data.</text>
</comment>
<organism evidence="1 2">
    <name type="scientific">Suillus subaureus</name>
    <dbReference type="NCBI Taxonomy" id="48587"/>
    <lineage>
        <taxon>Eukaryota</taxon>
        <taxon>Fungi</taxon>
        <taxon>Dikarya</taxon>
        <taxon>Basidiomycota</taxon>
        <taxon>Agaricomycotina</taxon>
        <taxon>Agaricomycetes</taxon>
        <taxon>Agaricomycetidae</taxon>
        <taxon>Boletales</taxon>
        <taxon>Suillineae</taxon>
        <taxon>Suillaceae</taxon>
        <taxon>Suillus</taxon>
    </lineage>
</organism>
<dbReference type="InterPro" id="IPR040521">
    <property type="entry name" value="KDZ"/>
</dbReference>
<evidence type="ECO:0000313" key="2">
    <source>
        <dbReference type="Proteomes" id="UP000807769"/>
    </source>
</evidence>
<dbReference type="Pfam" id="PF18758">
    <property type="entry name" value="KDZ"/>
    <property type="match status" value="1"/>
</dbReference>
<evidence type="ECO:0000313" key="1">
    <source>
        <dbReference type="EMBL" id="KAG1819541.1"/>
    </source>
</evidence>
<dbReference type="Proteomes" id="UP000807769">
    <property type="component" value="Unassembled WGS sequence"/>
</dbReference>
<keyword evidence="2" id="KW-1185">Reference proteome</keyword>
<reference evidence="1" key="1">
    <citation type="journal article" date="2020" name="New Phytol.">
        <title>Comparative genomics reveals dynamic genome evolution in host specialist ectomycorrhizal fungi.</title>
        <authorList>
            <person name="Lofgren L.A."/>
            <person name="Nguyen N.H."/>
            <person name="Vilgalys R."/>
            <person name="Ruytinx J."/>
            <person name="Liao H.L."/>
            <person name="Branco S."/>
            <person name="Kuo A."/>
            <person name="LaButti K."/>
            <person name="Lipzen A."/>
            <person name="Andreopoulos W."/>
            <person name="Pangilinan J."/>
            <person name="Riley R."/>
            <person name="Hundley H."/>
            <person name="Na H."/>
            <person name="Barry K."/>
            <person name="Grigoriev I.V."/>
            <person name="Stajich J.E."/>
            <person name="Kennedy P.G."/>
        </authorList>
    </citation>
    <scope>NUCLEOTIDE SEQUENCE</scope>
    <source>
        <strain evidence="1">MN1</strain>
    </source>
</reference>
<dbReference type="PANTHER" id="PTHR33096">
    <property type="entry name" value="CXC2 DOMAIN-CONTAINING PROTEIN"/>
    <property type="match status" value="1"/>
</dbReference>
<dbReference type="RefSeq" id="XP_041195076.1">
    <property type="nucleotide sequence ID" value="XM_041338173.1"/>
</dbReference>
<protein>
    <submittedName>
        <fullName evidence="1">Uncharacterized protein</fullName>
    </submittedName>
</protein>
<dbReference type="AlphaFoldDB" id="A0A9P7EF12"/>
<name>A0A9P7EF12_9AGAM</name>